<protein>
    <recommendedName>
        <fullName evidence="4">Cox cluster protein</fullName>
    </recommendedName>
</protein>
<feature type="transmembrane region" description="Helical" evidence="1">
    <location>
        <begin position="42"/>
        <end position="66"/>
    </location>
</feature>
<dbReference type="EMBL" id="JBHTBL010000011">
    <property type="protein sequence ID" value="MFC7325594.1"/>
    <property type="molecule type" value="Genomic_DNA"/>
</dbReference>
<name>A0ABD6AN26_9EURY</name>
<accession>A0ABD6AN26</accession>
<dbReference type="AlphaFoldDB" id="A0ABD6AN26"/>
<evidence type="ECO:0000313" key="2">
    <source>
        <dbReference type="EMBL" id="MFC7325594.1"/>
    </source>
</evidence>
<sequence>MDRTDTALLGVAGVVAALVLAMTFAAGILFGPGVSVLRPIRLLAVEPFAWVVVAALVVAVVGHAYIDD</sequence>
<keyword evidence="1" id="KW-1133">Transmembrane helix</keyword>
<evidence type="ECO:0000256" key="1">
    <source>
        <dbReference type="SAM" id="Phobius"/>
    </source>
</evidence>
<gene>
    <name evidence="2" type="ORF">ACFQMF_13515</name>
</gene>
<proteinExistence type="predicted"/>
<dbReference type="RefSeq" id="WP_256408316.1">
    <property type="nucleotide sequence ID" value="NZ_JANHDN010000002.1"/>
</dbReference>
<keyword evidence="1" id="KW-0472">Membrane</keyword>
<dbReference type="Proteomes" id="UP001596545">
    <property type="component" value="Unassembled WGS sequence"/>
</dbReference>
<comment type="caution">
    <text evidence="2">The sequence shown here is derived from an EMBL/GenBank/DDBJ whole genome shotgun (WGS) entry which is preliminary data.</text>
</comment>
<organism evidence="2 3">
    <name type="scientific">Halorubrum rutilum</name>
    <dbReference type="NCBI Taxonomy" id="1364933"/>
    <lineage>
        <taxon>Archaea</taxon>
        <taxon>Methanobacteriati</taxon>
        <taxon>Methanobacteriota</taxon>
        <taxon>Stenosarchaea group</taxon>
        <taxon>Halobacteria</taxon>
        <taxon>Halobacteriales</taxon>
        <taxon>Haloferacaceae</taxon>
        <taxon>Halorubrum</taxon>
    </lineage>
</organism>
<feature type="transmembrane region" description="Helical" evidence="1">
    <location>
        <begin position="6"/>
        <end position="30"/>
    </location>
</feature>
<keyword evidence="1" id="KW-0812">Transmembrane</keyword>
<reference evidence="2 3" key="1">
    <citation type="journal article" date="2019" name="Int. J. Syst. Evol. Microbiol.">
        <title>The Global Catalogue of Microorganisms (GCM) 10K type strain sequencing project: providing services to taxonomists for standard genome sequencing and annotation.</title>
        <authorList>
            <consortium name="The Broad Institute Genomics Platform"/>
            <consortium name="The Broad Institute Genome Sequencing Center for Infectious Disease"/>
            <person name="Wu L."/>
            <person name="Ma J."/>
        </authorList>
    </citation>
    <scope>NUCLEOTIDE SEQUENCE [LARGE SCALE GENOMIC DNA]</scope>
    <source>
        <strain evidence="2 3">CGMCC 1.12554</strain>
    </source>
</reference>
<evidence type="ECO:0000313" key="3">
    <source>
        <dbReference type="Proteomes" id="UP001596545"/>
    </source>
</evidence>
<keyword evidence="3" id="KW-1185">Reference proteome</keyword>
<evidence type="ECO:0008006" key="4">
    <source>
        <dbReference type="Google" id="ProtNLM"/>
    </source>
</evidence>